<organism evidence="2 3">
    <name type="scientific">Gimesia aquarii</name>
    <dbReference type="NCBI Taxonomy" id="2527964"/>
    <lineage>
        <taxon>Bacteria</taxon>
        <taxon>Pseudomonadati</taxon>
        <taxon>Planctomycetota</taxon>
        <taxon>Planctomycetia</taxon>
        <taxon>Planctomycetales</taxon>
        <taxon>Planctomycetaceae</taxon>
        <taxon>Gimesia</taxon>
    </lineage>
</organism>
<feature type="transmembrane region" description="Helical" evidence="1">
    <location>
        <begin position="72"/>
        <end position="89"/>
    </location>
</feature>
<evidence type="ECO:0000313" key="2">
    <source>
        <dbReference type="EMBL" id="QDT97165.1"/>
    </source>
</evidence>
<dbReference type="EMBL" id="CP037920">
    <property type="protein sequence ID" value="QDT97165.1"/>
    <property type="molecule type" value="Genomic_DNA"/>
</dbReference>
<dbReference type="Pfam" id="PF12966">
    <property type="entry name" value="AtpR"/>
    <property type="match status" value="1"/>
</dbReference>
<keyword evidence="1" id="KW-0472">Membrane</keyword>
<dbReference type="InterPro" id="IPR017581">
    <property type="entry name" value="AtpR-like"/>
</dbReference>
<evidence type="ECO:0000256" key="1">
    <source>
        <dbReference type="SAM" id="Phobius"/>
    </source>
</evidence>
<dbReference type="Proteomes" id="UP000318704">
    <property type="component" value="Chromosome"/>
</dbReference>
<dbReference type="RefSeq" id="WP_144985540.1">
    <property type="nucleotide sequence ID" value="NZ_CP037920.1"/>
</dbReference>
<protein>
    <submittedName>
        <fullName evidence="2">N-ATPase, AtpR subunit</fullName>
    </submittedName>
</protein>
<sequence length="106" mass="12171">MDLSLVLQLLVSLGTGLLLGALFFGGLWLTVKKLPKVSQPWLLFLLSGLSRTALTLCGFWFIGIWLSPDHQWQRIMICLLGFMMMRYFFTRYMNLANASLSRESHQ</sequence>
<gene>
    <name evidence="2" type="ORF">V144x_26360</name>
</gene>
<proteinExistence type="predicted"/>
<reference evidence="2 3" key="1">
    <citation type="submission" date="2019-03" db="EMBL/GenBank/DDBJ databases">
        <title>Deep-cultivation of Planctomycetes and their phenomic and genomic characterization uncovers novel biology.</title>
        <authorList>
            <person name="Wiegand S."/>
            <person name="Jogler M."/>
            <person name="Boedeker C."/>
            <person name="Pinto D."/>
            <person name="Vollmers J."/>
            <person name="Rivas-Marin E."/>
            <person name="Kohn T."/>
            <person name="Peeters S.H."/>
            <person name="Heuer A."/>
            <person name="Rast P."/>
            <person name="Oberbeckmann S."/>
            <person name="Bunk B."/>
            <person name="Jeske O."/>
            <person name="Meyerdierks A."/>
            <person name="Storesund J.E."/>
            <person name="Kallscheuer N."/>
            <person name="Luecker S."/>
            <person name="Lage O.M."/>
            <person name="Pohl T."/>
            <person name="Merkel B.J."/>
            <person name="Hornburger P."/>
            <person name="Mueller R.-W."/>
            <person name="Bruemmer F."/>
            <person name="Labrenz M."/>
            <person name="Spormann A.M."/>
            <person name="Op den Camp H."/>
            <person name="Overmann J."/>
            <person name="Amann R."/>
            <person name="Jetten M.S.M."/>
            <person name="Mascher T."/>
            <person name="Medema M.H."/>
            <person name="Devos D.P."/>
            <person name="Kaster A.-K."/>
            <person name="Ovreas L."/>
            <person name="Rohde M."/>
            <person name="Galperin M.Y."/>
            <person name="Jogler C."/>
        </authorList>
    </citation>
    <scope>NUCLEOTIDE SEQUENCE [LARGE SCALE GENOMIC DNA]</scope>
    <source>
        <strain evidence="2 3">V144</strain>
    </source>
</reference>
<accession>A0A517VVY6</accession>
<dbReference type="NCBIfam" id="TIGR03165">
    <property type="entry name" value="F1F0_chp_2"/>
    <property type="match status" value="1"/>
</dbReference>
<evidence type="ECO:0000313" key="3">
    <source>
        <dbReference type="Proteomes" id="UP000318704"/>
    </source>
</evidence>
<dbReference type="AlphaFoldDB" id="A0A517VVY6"/>
<dbReference type="KEGG" id="gaw:V144x_26360"/>
<feature type="transmembrane region" description="Helical" evidence="1">
    <location>
        <begin position="6"/>
        <end position="29"/>
    </location>
</feature>
<keyword evidence="1" id="KW-0812">Transmembrane</keyword>
<name>A0A517VVY6_9PLAN</name>
<feature type="transmembrane region" description="Helical" evidence="1">
    <location>
        <begin position="41"/>
        <end position="66"/>
    </location>
</feature>
<keyword evidence="1" id="KW-1133">Transmembrane helix</keyword>